<protein>
    <submittedName>
        <fullName evidence="2">Uncharacterized protein</fullName>
    </submittedName>
</protein>
<dbReference type="EMBL" id="JBBWWR010000006">
    <property type="protein sequence ID" value="KAK8965559.1"/>
    <property type="molecule type" value="Genomic_DNA"/>
</dbReference>
<reference evidence="2 3" key="1">
    <citation type="journal article" date="2022" name="Nat. Plants">
        <title>Genomes of leafy and leafless Platanthera orchids illuminate the evolution of mycoheterotrophy.</title>
        <authorList>
            <person name="Li M.H."/>
            <person name="Liu K.W."/>
            <person name="Li Z."/>
            <person name="Lu H.C."/>
            <person name="Ye Q.L."/>
            <person name="Zhang D."/>
            <person name="Wang J.Y."/>
            <person name="Li Y.F."/>
            <person name="Zhong Z.M."/>
            <person name="Liu X."/>
            <person name="Yu X."/>
            <person name="Liu D.K."/>
            <person name="Tu X.D."/>
            <person name="Liu B."/>
            <person name="Hao Y."/>
            <person name="Liao X.Y."/>
            <person name="Jiang Y.T."/>
            <person name="Sun W.H."/>
            <person name="Chen J."/>
            <person name="Chen Y.Q."/>
            <person name="Ai Y."/>
            <person name="Zhai J.W."/>
            <person name="Wu S.S."/>
            <person name="Zhou Z."/>
            <person name="Hsiao Y.Y."/>
            <person name="Wu W.L."/>
            <person name="Chen Y.Y."/>
            <person name="Lin Y.F."/>
            <person name="Hsu J.L."/>
            <person name="Li C.Y."/>
            <person name="Wang Z.W."/>
            <person name="Zhao X."/>
            <person name="Zhong W.Y."/>
            <person name="Ma X.K."/>
            <person name="Ma L."/>
            <person name="Huang J."/>
            <person name="Chen G.Z."/>
            <person name="Huang M.Z."/>
            <person name="Huang L."/>
            <person name="Peng D.H."/>
            <person name="Luo Y.B."/>
            <person name="Zou S.Q."/>
            <person name="Chen S.P."/>
            <person name="Lan S."/>
            <person name="Tsai W.C."/>
            <person name="Van de Peer Y."/>
            <person name="Liu Z.J."/>
        </authorList>
    </citation>
    <scope>NUCLEOTIDE SEQUENCE [LARGE SCALE GENOMIC DNA]</scope>
    <source>
        <strain evidence="2">Lor288</strain>
    </source>
</reference>
<feature type="region of interest" description="Disordered" evidence="1">
    <location>
        <begin position="1"/>
        <end position="27"/>
    </location>
</feature>
<comment type="caution">
    <text evidence="2">The sequence shown here is derived from an EMBL/GenBank/DDBJ whole genome shotgun (WGS) entry which is preliminary data.</text>
</comment>
<dbReference type="Proteomes" id="UP001412067">
    <property type="component" value="Unassembled WGS sequence"/>
</dbReference>
<evidence type="ECO:0000313" key="2">
    <source>
        <dbReference type="EMBL" id="KAK8965559.1"/>
    </source>
</evidence>
<gene>
    <name evidence="2" type="ORF">KSP40_PGU021560</name>
</gene>
<organism evidence="2 3">
    <name type="scientific">Platanthera guangdongensis</name>
    <dbReference type="NCBI Taxonomy" id="2320717"/>
    <lineage>
        <taxon>Eukaryota</taxon>
        <taxon>Viridiplantae</taxon>
        <taxon>Streptophyta</taxon>
        <taxon>Embryophyta</taxon>
        <taxon>Tracheophyta</taxon>
        <taxon>Spermatophyta</taxon>
        <taxon>Magnoliopsida</taxon>
        <taxon>Liliopsida</taxon>
        <taxon>Asparagales</taxon>
        <taxon>Orchidaceae</taxon>
        <taxon>Orchidoideae</taxon>
        <taxon>Orchideae</taxon>
        <taxon>Orchidinae</taxon>
        <taxon>Platanthera</taxon>
    </lineage>
</organism>
<accession>A0ABR2MPE2</accession>
<evidence type="ECO:0000313" key="3">
    <source>
        <dbReference type="Proteomes" id="UP001412067"/>
    </source>
</evidence>
<feature type="region of interest" description="Disordered" evidence="1">
    <location>
        <begin position="46"/>
        <end position="82"/>
    </location>
</feature>
<keyword evidence="3" id="KW-1185">Reference proteome</keyword>
<sequence length="132" mass="14694">MDHASSVYKSQLAEPLPSKASHPSTKPHAQLLFLLDRASPTATPLVYTQKHLRPKDKESKFESNGRRFESQPRQVQEDINDSRTRMFIKRNTFIPTGAAPLSLMVGSCPVTADFYAVELGKLLSGRGAQVLR</sequence>
<name>A0ABR2MPE2_9ASPA</name>
<evidence type="ECO:0000256" key="1">
    <source>
        <dbReference type="SAM" id="MobiDB-lite"/>
    </source>
</evidence>
<feature type="compositionally biased region" description="Basic and acidic residues" evidence="1">
    <location>
        <begin position="55"/>
        <end position="70"/>
    </location>
</feature>
<proteinExistence type="predicted"/>